<dbReference type="InterPro" id="IPR005599">
    <property type="entry name" value="GPI_mannosylTrfase"/>
</dbReference>
<feature type="transmembrane region" description="Helical" evidence="10">
    <location>
        <begin position="199"/>
        <end position="218"/>
    </location>
</feature>
<sequence>MMKTIILFLILFISTIISSFYNRIMDCDEYMNYWEPTHFLMYNKGFQTWEYSPKYSLRSYAYLMIYSTIGKLVRYFIDDKITIFFLLKIFIGLGSSISQFIFYLGVLKQFGREISNYTYLFMLISPGFFLSTSTLLPTTFSMCLLMIAYGCLLLGYNRLSVITGATSVFLGWPFVILLLLPLALIVLARKGFLNTLMDAIVSIILVLLPMLLIDYHYYGKPVLAILNIIMYNLTSNHSGGSQLYGIEPWYFYIQNSIVNFNVVFLLSLFTPLLLIGGLWRNSKDLSKHTLIWIFTIISPFYIWFLFMSYLPHKEERFLFCIYPFLCLCGSITLVIILNSLNNWRIWMESNYKKTDKPPPTSSSTIKILKLIRSLIWFTVLTGFILLSISRISSTYINYDAPIQSFKFLNNYLEEKYLNNIKDNNNNTTQSINICIGKEWHRYPSNYFIPQDTSNIHFNLRFIESQFKGHLPKPFDQTLNATRIIPTNMNDQNKQEMDRYVNINECNYLVDSDIPNQSEERYSIDSNNWKIISNLKYFYQSPHPIFRAFYIPFYSNRNQFYDYYVLESKIL</sequence>
<keyword evidence="8 10" id="KW-1133">Transmembrane helix</keyword>
<evidence type="ECO:0000256" key="11">
    <source>
        <dbReference type="SAM" id="SignalP"/>
    </source>
</evidence>
<evidence type="ECO:0000256" key="8">
    <source>
        <dbReference type="ARBA" id="ARBA00022989"/>
    </source>
</evidence>
<keyword evidence="6 10" id="KW-0812">Transmembrane</keyword>
<dbReference type="FunCoup" id="A0A151Z2K0">
    <property type="interactions" value="977"/>
</dbReference>
<organism evidence="12 13">
    <name type="scientific">Tieghemostelium lacteum</name>
    <name type="common">Slime mold</name>
    <name type="synonym">Dictyostelium lacteum</name>
    <dbReference type="NCBI Taxonomy" id="361077"/>
    <lineage>
        <taxon>Eukaryota</taxon>
        <taxon>Amoebozoa</taxon>
        <taxon>Evosea</taxon>
        <taxon>Eumycetozoa</taxon>
        <taxon>Dictyostelia</taxon>
        <taxon>Dictyosteliales</taxon>
        <taxon>Raperosteliaceae</taxon>
        <taxon>Tieghemostelium</taxon>
    </lineage>
</organism>
<dbReference type="PANTHER" id="PTHR22760:SF2">
    <property type="entry name" value="ALPHA-1,2-MANNOSYLTRANSFERASE ALG9"/>
    <property type="match status" value="1"/>
</dbReference>
<comment type="caution">
    <text evidence="12">The sequence shown here is derived from an EMBL/GenBank/DDBJ whole genome shotgun (WGS) entry which is preliminary data.</text>
</comment>
<feature type="transmembrane region" description="Helical" evidence="10">
    <location>
        <begin position="290"/>
        <end position="310"/>
    </location>
</feature>
<accession>A0A151Z2K0</accession>
<dbReference type="Proteomes" id="UP000076078">
    <property type="component" value="Unassembled WGS sequence"/>
</dbReference>
<dbReference type="AlphaFoldDB" id="A0A151Z2K0"/>
<dbReference type="GO" id="GO:0005789">
    <property type="term" value="C:endoplasmic reticulum membrane"/>
    <property type="evidence" value="ECO:0007669"/>
    <property type="project" value="UniProtKB-SubCell"/>
</dbReference>
<feature type="transmembrane region" description="Helical" evidence="10">
    <location>
        <begin position="143"/>
        <end position="163"/>
    </location>
</feature>
<dbReference type="EMBL" id="LODT01000052">
    <property type="protein sequence ID" value="KYQ88183.1"/>
    <property type="molecule type" value="Genomic_DNA"/>
</dbReference>
<evidence type="ECO:0000313" key="13">
    <source>
        <dbReference type="Proteomes" id="UP000076078"/>
    </source>
</evidence>
<evidence type="ECO:0000256" key="5">
    <source>
        <dbReference type="ARBA" id="ARBA00022679"/>
    </source>
</evidence>
<feature type="transmembrane region" description="Helical" evidence="10">
    <location>
        <begin position="84"/>
        <end position="105"/>
    </location>
</feature>
<evidence type="ECO:0000256" key="4">
    <source>
        <dbReference type="ARBA" id="ARBA00022676"/>
    </source>
</evidence>
<comment type="subcellular location">
    <subcellularLocation>
        <location evidence="1 10">Endoplasmic reticulum membrane</location>
        <topology evidence="1 10">Multi-pass membrane protein</topology>
    </subcellularLocation>
</comment>
<feature type="transmembrane region" description="Helical" evidence="10">
    <location>
        <begin position="257"/>
        <end position="278"/>
    </location>
</feature>
<keyword evidence="4 10" id="KW-0328">Glycosyltransferase</keyword>
<keyword evidence="11" id="KW-0732">Signal</keyword>
<dbReference type="OrthoDB" id="497541at2759"/>
<keyword evidence="9 10" id="KW-0472">Membrane</keyword>
<feature type="transmembrane region" description="Helical" evidence="10">
    <location>
        <begin position="59"/>
        <end position="77"/>
    </location>
</feature>
<name>A0A151Z2K0_TIELA</name>
<feature type="transmembrane region" description="Helical" evidence="10">
    <location>
        <begin position="370"/>
        <end position="388"/>
    </location>
</feature>
<protein>
    <recommendedName>
        <fullName evidence="10">Mannosyltransferase</fullName>
        <ecNumber evidence="10">2.4.1.-</ecNumber>
    </recommendedName>
</protein>
<comment type="pathway">
    <text evidence="2">Protein modification; protein glycosylation.</text>
</comment>
<dbReference type="InParanoid" id="A0A151Z2K0"/>
<dbReference type="STRING" id="361077.A0A151Z2K0"/>
<keyword evidence="7 10" id="KW-0256">Endoplasmic reticulum</keyword>
<feature type="transmembrane region" description="Helical" evidence="10">
    <location>
        <begin position="169"/>
        <end position="187"/>
    </location>
</feature>
<proteinExistence type="inferred from homology"/>
<feature type="chain" id="PRO_5007592780" description="Mannosyltransferase" evidence="11">
    <location>
        <begin position="20"/>
        <end position="570"/>
    </location>
</feature>
<evidence type="ECO:0000313" key="12">
    <source>
        <dbReference type="EMBL" id="KYQ88183.1"/>
    </source>
</evidence>
<evidence type="ECO:0000256" key="9">
    <source>
        <dbReference type="ARBA" id="ARBA00023136"/>
    </source>
</evidence>
<dbReference type="GO" id="GO:0000026">
    <property type="term" value="F:alpha-1,2-mannosyltransferase activity"/>
    <property type="evidence" value="ECO:0007669"/>
    <property type="project" value="TreeGrafter"/>
</dbReference>
<feature type="transmembrane region" description="Helical" evidence="10">
    <location>
        <begin position="316"/>
        <end position="337"/>
    </location>
</feature>
<keyword evidence="13" id="KW-1185">Reference proteome</keyword>
<gene>
    <name evidence="12" type="ORF">DLAC_11391</name>
</gene>
<evidence type="ECO:0000256" key="6">
    <source>
        <dbReference type="ARBA" id="ARBA00022692"/>
    </source>
</evidence>
<evidence type="ECO:0000256" key="7">
    <source>
        <dbReference type="ARBA" id="ARBA00022824"/>
    </source>
</evidence>
<dbReference type="OMA" id="PRDMHAK"/>
<dbReference type="UniPathway" id="UPA00378"/>
<evidence type="ECO:0000256" key="3">
    <source>
        <dbReference type="ARBA" id="ARBA00007063"/>
    </source>
</evidence>
<evidence type="ECO:0000256" key="10">
    <source>
        <dbReference type="RuleBase" id="RU363075"/>
    </source>
</evidence>
<evidence type="ECO:0000256" key="2">
    <source>
        <dbReference type="ARBA" id="ARBA00004922"/>
    </source>
</evidence>
<dbReference type="GO" id="GO:0006487">
    <property type="term" value="P:protein N-linked glycosylation"/>
    <property type="evidence" value="ECO:0007669"/>
    <property type="project" value="TreeGrafter"/>
</dbReference>
<dbReference type="PANTHER" id="PTHR22760">
    <property type="entry name" value="GLYCOSYLTRANSFERASE"/>
    <property type="match status" value="1"/>
</dbReference>
<dbReference type="Pfam" id="PF03901">
    <property type="entry name" value="Glyco_transf_22"/>
    <property type="match status" value="1"/>
</dbReference>
<comment type="similarity">
    <text evidence="3 10">Belongs to the glycosyltransferase 22 family.</text>
</comment>
<dbReference type="EC" id="2.4.1.-" evidence="10"/>
<evidence type="ECO:0000256" key="1">
    <source>
        <dbReference type="ARBA" id="ARBA00004477"/>
    </source>
</evidence>
<reference evidence="12 13" key="1">
    <citation type="submission" date="2015-12" db="EMBL/GenBank/DDBJ databases">
        <title>Dictyostelia acquired genes for synthesis and detection of signals that induce cell-type specialization by lateral gene transfer from prokaryotes.</title>
        <authorList>
            <person name="Gloeckner G."/>
            <person name="Schaap P."/>
        </authorList>
    </citation>
    <scope>NUCLEOTIDE SEQUENCE [LARGE SCALE GENOMIC DNA]</scope>
    <source>
        <strain evidence="12 13">TK</strain>
    </source>
</reference>
<keyword evidence="5 12" id="KW-0808">Transferase</keyword>
<feature type="signal peptide" evidence="11">
    <location>
        <begin position="1"/>
        <end position="19"/>
    </location>
</feature>